<evidence type="ECO:0000259" key="5">
    <source>
        <dbReference type="PROSITE" id="PS50850"/>
    </source>
</evidence>
<name>A0ABV7L5R6_9PROT</name>
<protein>
    <submittedName>
        <fullName evidence="6">MFS transporter</fullName>
    </submittedName>
</protein>
<dbReference type="CDD" id="cd17355">
    <property type="entry name" value="MFS_YcxA_like"/>
    <property type="match status" value="1"/>
</dbReference>
<dbReference type="Gene3D" id="1.20.1250.20">
    <property type="entry name" value="MFS general substrate transporter like domains"/>
    <property type="match status" value="1"/>
</dbReference>
<feature type="transmembrane region" description="Helical" evidence="4">
    <location>
        <begin position="317"/>
        <end position="339"/>
    </location>
</feature>
<dbReference type="PROSITE" id="PS50850">
    <property type="entry name" value="MFS"/>
    <property type="match status" value="1"/>
</dbReference>
<keyword evidence="7" id="KW-1185">Reference proteome</keyword>
<proteinExistence type="predicted"/>
<feature type="transmembrane region" description="Helical" evidence="4">
    <location>
        <begin position="351"/>
        <end position="374"/>
    </location>
</feature>
<reference evidence="7" key="1">
    <citation type="journal article" date="2019" name="Int. J. Syst. Evol. Microbiol.">
        <title>The Global Catalogue of Microorganisms (GCM) 10K type strain sequencing project: providing services to taxonomists for standard genome sequencing and annotation.</title>
        <authorList>
            <consortium name="The Broad Institute Genomics Platform"/>
            <consortium name="The Broad Institute Genome Sequencing Center for Infectious Disease"/>
            <person name="Wu L."/>
            <person name="Ma J."/>
        </authorList>
    </citation>
    <scope>NUCLEOTIDE SEQUENCE [LARGE SCALE GENOMIC DNA]</scope>
    <source>
        <strain evidence="7">KCTC 42964</strain>
    </source>
</reference>
<comment type="caution">
    <text evidence="6">The sequence shown here is derived from an EMBL/GenBank/DDBJ whole genome shotgun (WGS) entry which is preliminary data.</text>
</comment>
<sequence>MTTSGRMPGAAAILIGAAVMMTLTMGLRQSLGIFMHPAVEEIAITVAEFTFAVAVQNLLWGLFQPFAGAAAVRWGYRPVMLFGAVVYAGGMLLLSQAQGMLAVLLGAGFCIGTGMACASVAMAMAVTARTVSAARRSTMLGVMSAAGSIGTLIAAPIGQFLQDADGWRLGVLGFALMAALIVPAAWLAGRTDRRAEPGAAQAGPVGNNADGLGAWAATRLACGNGPFLVMTGAYFVCGMQLVFLTTHLPAYLEICGMDPMLGATALGTIGGFNVLGSLFFGWAGGRWNKRLLLGGIYVLRSIVLAWYFMALPTPETTILFAAMMGFLWLGVSPLVAGLVVEMFGLRWQAMIQGLAFMSHQVGSFVGAFGGGWLFDRLGSYELAVQIGVGIGLTAGLVQMLTAFGGPTRLPRPA</sequence>
<keyword evidence="1 4" id="KW-0812">Transmembrane</keyword>
<dbReference type="PANTHER" id="PTHR11360">
    <property type="entry name" value="MONOCARBOXYLATE TRANSPORTER"/>
    <property type="match status" value="1"/>
</dbReference>
<feature type="transmembrane region" description="Helical" evidence="4">
    <location>
        <begin position="75"/>
        <end position="94"/>
    </location>
</feature>
<dbReference type="Pfam" id="PF07690">
    <property type="entry name" value="MFS_1"/>
    <property type="match status" value="1"/>
</dbReference>
<dbReference type="EMBL" id="JBHRTR010000034">
    <property type="protein sequence ID" value="MFC3229894.1"/>
    <property type="molecule type" value="Genomic_DNA"/>
</dbReference>
<dbReference type="Proteomes" id="UP001595528">
    <property type="component" value="Unassembled WGS sequence"/>
</dbReference>
<feature type="transmembrane region" description="Helical" evidence="4">
    <location>
        <begin position="138"/>
        <end position="161"/>
    </location>
</feature>
<evidence type="ECO:0000256" key="3">
    <source>
        <dbReference type="ARBA" id="ARBA00023136"/>
    </source>
</evidence>
<feature type="transmembrane region" description="Helical" evidence="4">
    <location>
        <begin position="291"/>
        <end position="311"/>
    </location>
</feature>
<gene>
    <name evidence="6" type="ORF">ACFOGJ_21770</name>
</gene>
<feature type="transmembrane region" description="Helical" evidence="4">
    <location>
        <begin position="42"/>
        <end position="63"/>
    </location>
</feature>
<evidence type="ECO:0000313" key="6">
    <source>
        <dbReference type="EMBL" id="MFC3229894.1"/>
    </source>
</evidence>
<dbReference type="InterPro" id="IPR011701">
    <property type="entry name" value="MFS"/>
</dbReference>
<feature type="transmembrane region" description="Helical" evidence="4">
    <location>
        <begin position="167"/>
        <end position="188"/>
    </location>
</feature>
<dbReference type="InterPro" id="IPR050327">
    <property type="entry name" value="Proton-linked_MCT"/>
</dbReference>
<dbReference type="InterPro" id="IPR020846">
    <property type="entry name" value="MFS_dom"/>
</dbReference>
<evidence type="ECO:0000313" key="7">
    <source>
        <dbReference type="Proteomes" id="UP001595528"/>
    </source>
</evidence>
<dbReference type="SUPFAM" id="SSF103473">
    <property type="entry name" value="MFS general substrate transporter"/>
    <property type="match status" value="1"/>
</dbReference>
<feature type="transmembrane region" description="Helical" evidence="4">
    <location>
        <begin position="227"/>
        <end position="248"/>
    </location>
</feature>
<feature type="transmembrane region" description="Helical" evidence="4">
    <location>
        <begin position="260"/>
        <end position="284"/>
    </location>
</feature>
<dbReference type="PANTHER" id="PTHR11360:SF284">
    <property type="entry name" value="EG:103B4.3 PROTEIN-RELATED"/>
    <property type="match status" value="1"/>
</dbReference>
<dbReference type="InterPro" id="IPR036259">
    <property type="entry name" value="MFS_trans_sf"/>
</dbReference>
<organism evidence="6 7">
    <name type="scientific">Marinibaculum pumilum</name>
    <dbReference type="NCBI Taxonomy" id="1766165"/>
    <lineage>
        <taxon>Bacteria</taxon>
        <taxon>Pseudomonadati</taxon>
        <taxon>Pseudomonadota</taxon>
        <taxon>Alphaproteobacteria</taxon>
        <taxon>Rhodospirillales</taxon>
        <taxon>Rhodospirillaceae</taxon>
        <taxon>Marinibaculum</taxon>
    </lineage>
</organism>
<feature type="transmembrane region" description="Helical" evidence="4">
    <location>
        <begin position="100"/>
        <end position="126"/>
    </location>
</feature>
<evidence type="ECO:0000256" key="4">
    <source>
        <dbReference type="SAM" id="Phobius"/>
    </source>
</evidence>
<evidence type="ECO:0000256" key="2">
    <source>
        <dbReference type="ARBA" id="ARBA00022989"/>
    </source>
</evidence>
<dbReference type="RefSeq" id="WP_379904528.1">
    <property type="nucleotide sequence ID" value="NZ_JBHRTR010000034.1"/>
</dbReference>
<feature type="domain" description="Major facilitator superfamily (MFS) profile" evidence="5">
    <location>
        <begin position="10"/>
        <end position="413"/>
    </location>
</feature>
<keyword evidence="2 4" id="KW-1133">Transmembrane helix</keyword>
<evidence type="ECO:0000256" key="1">
    <source>
        <dbReference type="ARBA" id="ARBA00022692"/>
    </source>
</evidence>
<accession>A0ABV7L5R6</accession>
<feature type="transmembrane region" description="Helical" evidence="4">
    <location>
        <begin position="386"/>
        <end position="405"/>
    </location>
</feature>
<keyword evidence="3 4" id="KW-0472">Membrane</keyword>